<feature type="domain" description="CxC2-like cysteine cluster KDZ transposase-associated" evidence="2">
    <location>
        <begin position="110"/>
        <end position="205"/>
    </location>
</feature>
<keyword evidence="4" id="KW-1185">Reference proteome</keyword>
<organism evidence="3 4">
    <name type="scientific">Moniliophthora roreri (strain MCA 2997)</name>
    <name type="common">Cocoa frosty pod rot fungus</name>
    <name type="synonym">Crinipellis roreri</name>
    <dbReference type="NCBI Taxonomy" id="1381753"/>
    <lineage>
        <taxon>Eukaryota</taxon>
        <taxon>Fungi</taxon>
        <taxon>Dikarya</taxon>
        <taxon>Basidiomycota</taxon>
        <taxon>Agaricomycotina</taxon>
        <taxon>Agaricomycetes</taxon>
        <taxon>Agaricomycetidae</taxon>
        <taxon>Agaricales</taxon>
        <taxon>Marasmiineae</taxon>
        <taxon>Marasmiaceae</taxon>
        <taxon>Moniliophthora</taxon>
    </lineage>
</organism>
<dbReference type="OrthoDB" id="3235114at2759"/>
<reference evidence="3 4" key="1">
    <citation type="journal article" date="2014" name="BMC Genomics">
        <title>Genome and secretome analysis of the hemibiotrophic fungal pathogen, Moniliophthora roreri, which causes frosty pod rot disease of cacao: mechanisms of the biotrophic and necrotrophic phases.</title>
        <authorList>
            <person name="Meinhardt L.W."/>
            <person name="Costa G.G.L."/>
            <person name="Thomazella D.P.T."/>
            <person name="Teixeira P.J.P.L."/>
            <person name="Carazzolle M.F."/>
            <person name="Schuster S.C."/>
            <person name="Carlson J.E."/>
            <person name="Guiltinan M.J."/>
            <person name="Mieczkowski P."/>
            <person name="Farmer A."/>
            <person name="Ramaraj T."/>
            <person name="Crozier J."/>
            <person name="Davis R.E."/>
            <person name="Shao J."/>
            <person name="Melnick R.L."/>
            <person name="Pereira G.A.G."/>
            <person name="Bailey B.A."/>
        </authorList>
    </citation>
    <scope>NUCLEOTIDE SEQUENCE [LARGE SCALE GENOMIC DNA]</scope>
    <source>
        <strain evidence="3 4">MCA 2997</strain>
    </source>
</reference>
<dbReference type="HOGENOM" id="CLU_003703_1_0_1"/>
<dbReference type="AlphaFoldDB" id="V2WPR0"/>
<name>V2WPR0_MONRO</name>
<comment type="caution">
    <text evidence="3">The sequence shown here is derived from an EMBL/GenBank/DDBJ whole genome shotgun (WGS) entry which is preliminary data.</text>
</comment>
<dbReference type="Pfam" id="PF18803">
    <property type="entry name" value="CxC2"/>
    <property type="match status" value="1"/>
</dbReference>
<dbReference type="STRING" id="1381753.V2WPR0"/>
<dbReference type="Proteomes" id="UP000017559">
    <property type="component" value="Unassembled WGS sequence"/>
</dbReference>
<feature type="region of interest" description="Disordered" evidence="1">
    <location>
        <begin position="1"/>
        <end position="34"/>
    </location>
</feature>
<gene>
    <name evidence="3" type="ORF">Moror_14372</name>
</gene>
<proteinExistence type="predicted"/>
<evidence type="ECO:0000256" key="1">
    <source>
        <dbReference type="SAM" id="MobiDB-lite"/>
    </source>
</evidence>
<accession>V2WPR0</accession>
<dbReference type="InterPro" id="IPR041457">
    <property type="entry name" value="CxC2_KDZ-assoc"/>
</dbReference>
<dbReference type="EMBL" id="AWSO01001881">
    <property type="protein sequence ID" value="ESK82536.1"/>
    <property type="molecule type" value="Genomic_DNA"/>
</dbReference>
<protein>
    <recommendedName>
        <fullName evidence="2">CxC2-like cysteine cluster KDZ transposase-associated domain-containing protein</fullName>
    </recommendedName>
</protein>
<evidence type="ECO:0000259" key="2">
    <source>
        <dbReference type="Pfam" id="PF18803"/>
    </source>
</evidence>
<evidence type="ECO:0000313" key="4">
    <source>
        <dbReference type="Proteomes" id="UP000017559"/>
    </source>
</evidence>
<dbReference type="KEGG" id="mrr:Moror_14372"/>
<evidence type="ECO:0000313" key="3">
    <source>
        <dbReference type="EMBL" id="ESK82536.1"/>
    </source>
</evidence>
<sequence>MSYPLETNPHPLDSHLYPLPPLESQNAPKPEVSPENVKVKAKAKQYQDSDAPLLTWKEKHHESYLDSNMTTEGQGHLYNGCCTACGSLDPAFHCIDCFATSPYTDVDQWHRPGHYCDGSVKGHKDFIVLHWNGIHTIDVSFCGCAGAPDHIEQLMEVGWWPTSYKEPQSAATYELLQNLHITNLQGHVLTTDFYESLKQMVNGTGLVNIPDRLHQFQTVLWEWCHVKMGKNYGHSYDPTRLARTPEGSAMVLCHACPNENINLPSN</sequence>